<dbReference type="EMBL" id="NRQW01000102">
    <property type="protein sequence ID" value="PLZ92769.1"/>
    <property type="molecule type" value="Genomic_DNA"/>
</dbReference>
<reference evidence="1 2" key="1">
    <citation type="submission" date="2017-08" db="EMBL/GenBank/DDBJ databases">
        <title>Genomes of Fischerella (Mastigocladus) sp. strains.</title>
        <authorList>
            <person name="Miller S.R."/>
        </authorList>
    </citation>
    <scope>NUCLEOTIDE SEQUENCE [LARGE SCALE GENOMIC DNA]</scope>
    <source>
        <strain evidence="1 2">CCMEE 5323</strain>
    </source>
</reference>
<dbReference type="Proteomes" id="UP000235036">
    <property type="component" value="Unassembled WGS sequence"/>
</dbReference>
<sequence length="67" mass="7763">MNVTKDALRNEVRYLAEEAFHRKLISGFGDGPDANEYQIVFQGKPRHFPLEEAHSFLVNLLFNNQDN</sequence>
<proteinExistence type="predicted"/>
<evidence type="ECO:0000313" key="1">
    <source>
        <dbReference type="EMBL" id="PLZ92769.1"/>
    </source>
</evidence>
<dbReference type="RefSeq" id="WP_016866889.1">
    <property type="nucleotide sequence ID" value="NZ_CAWNVR010000129.1"/>
</dbReference>
<dbReference type="AlphaFoldDB" id="A0A2N6K6U9"/>
<comment type="caution">
    <text evidence="1">The sequence shown here is derived from an EMBL/GenBank/DDBJ whole genome shotgun (WGS) entry which is preliminary data.</text>
</comment>
<protein>
    <submittedName>
        <fullName evidence="1">Uncharacterized protein</fullName>
    </submittedName>
</protein>
<keyword evidence="2" id="KW-1185">Reference proteome</keyword>
<evidence type="ECO:0000313" key="2">
    <source>
        <dbReference type="Proteomes" id="UP000235036"/>
    </source>
</evidence>
<gene>
    <name evidence="1" type="ORF">CEN44_05050</name>
</gene>
<name>A0A2N6K6U9_FISMU</name>
<organism evidence="1 2">
    <name type="scientific">Fischerella muscicola CCMEE 5323</name>
    <dbReference type="NCBI Taxonomy" id="2019572"/>
    <lineage>
        <taxon>Bacteria</taxon>
        <taxon>Bacillati</taxon>
        <taxon>Cyanobacteriota</taxon>
        <taxon>Cyanophyceae</taxon>
        <taxon>Nostocales</taxon>
        <taxon>Hapalosiphonaceae</taxon>
        <taxon>Fischerella</taxon>
    </lineage>
</organism>
<accession>A0A2N6K6U9</accession>